<dbReference type="InterPro" id="IPR007243">
    <property type="entry name" value="Atg6/Beclin"/>
</dbReference>
<dbReference type="PANTHER" id="PTHR12768">
    <property type="entry name" value="BECLIN 1"/>
    <property type="match status" value="1"/>
</dbReference>
<gene>
    <name evidence="3" type="ORF">DSPE1174_LOCUS2792</name>
</gene>
<evidence type="ECO:0000256" key="1">
    <source>
        <dbReference type="ARBA" id="ARBA00005965"/>
    </source>
</evidence>
<feature type="domain" description="Atg6 BARA" evidence="2">
    <location>
        <begin position="61"/>
        <end position="239"/>
    </location>
</feature>
<organism evidence="3">
    <name type="scientific">Octactis speculum</name>
    <dbReference type="NCBI Taxonomy" id="3111310"/>
    <lineage>
        <taxon>Eukaryota</taxon>
        <taxon>Sar</taxon>
        <taxon>Stramenopiles</taxon>
        <taxon>Ochrophyta</taxon>
        <taxon>Dictyochophyceae</taxon>
        <taxon>Dictyochales</taxon>
        <taxon>Dictyochaceae</taxon>
        <taxon>Octactis</taxon>
    </lineage>
</organism>
<dbReference type="GO" id="GO:0045324">
    <property type="term" value="P:late endosome to vacuole transport"/>
    <property type="evidence" value="ECO:0007669"/>
    <property type="project" value="TreeGrafter"/>
</dbReference>
<dbReference type="InterPro" id="IPR038274">
    <property type="entry name" value="Atg6/Beclin_C_sf"/>
</dbReference>
<sequence length="242" mass="27711">MTKQTRLRKLQLQKNRWAVSELTKKWAMTYEGVQFERALIHESLASVESVYIRCVRQLDALSKMNALNDCFYIWHDGPFGTINGFRLGRLPIESVDWHEINAALGQLALLLKLIENLTNLNFDYDIKPMGSFSTIAQKPKEGQRGAAIKTYNLFNQDRDTIFKIGQTSFQNGLVYLLEVMKQAGQHIVKDDPPFRLPYDVGDAGISGHSIKYGENNDEIWTKALKFLLTDIKWIVAWAAKNN</sequence>
<dbReference type="GO" id="GO:0030674">
    <property type="term" value="F:protein-macromolecule adaptor activity"/>
    <property type="evidence" value="ECO:0007669"/>
    <property type="project" value="TreeGrafter"/>
</dbReference>
<protein>
    <recommendedName>
        <fullName evidence="2">Atg6 BARA domain-containing protein</fullName>
    </recommendedName>
</protein>
<dbReference type="GO" id="GO:0000423">
    <property type="term" value="P:mitophagy"/>
    <property type="evidence" value="ECO:0007669"/>
    <property type="project" value="TreeGrafter"/>
</dbReference>
<dbReference type="GO" id="GO:0000407">
    <property type="term" value="C:phagophore assembly site"/>
    <property type="evidence" value="ECO:0007669"/>
    <property type="project" value="TreeGrafter"/>
</dbReference>
<dbReference type="Pfam" id="PF04111">
    <property type="entry name" value="APG6"/>
    <property type="match status" value="1"/>
</dbReference>
<proteinExistence type="inferred from homology"/>
<dbReference type="GO" id="GO:0034271">
    <property type="term" value="C:phosphatidylinositol 3-kinase complex, class III, type I"/>
    <property type="evidence" value="ECO:0007669"/>
    <property type="project" value="TreeGrafter"/>
</dbReference>
<evidence type="ECO:0000313" key="3">
    <source>
        <dbReference type="EMBL" id="CAD9376114.1"/>
    </source>
</evidence>
<dbReference type="GO" id="GO:0034272">
    <property type="term" value="C:phosphatidylinositol 3-kinase complex, class III, type II"/>
    <property type="evidence" value="ECO:0007669"/>
    <property type="project" value="TreeGrafter"/>
</dbReference>
<dbReference type="GO" id="GO:0006995">
    <property type="term" value="P:cellular response to nitrogen starvation"/>
    <property type="evidence" value="ECO:0007669"/>
    <property type="project" value="TreeGrafter"/>
</dbReference>
<dbReference type="InterPro" id="IPR040455">
    <property type="entry name" value="Atg6_BARA"/>
</dbReference>
<dbReference type="AlphaFoldDB" id="A0A7S2F5E5"/>
<name>A0A7S2F5E5_9STRA</name>
<dbReference type="EMBL" id="HBGS01005410">
    <property type="protein sequence ID" value="CAD9376114.1"/>
    <property type="molecule type" value="Transcribed_RNA"/>
</dbReference>
<reference evidence="3" key="1">
    <citation type="submission" date="2021-01" db="EMBL/GenBank/DDBJ databases">
        <authorList>
            <person name="Corre E."/>
            <person name="Pelletier E."/>
            <person name="Niang G."/>
            <person name="Scheremetjew M."/>
            <person name="Finn R."/>
            <person name="Kale V."/>
            <person name="Holt S."/>
            <person name="Cochrane G."/>
            <person name="Meng A."/>
            <person name="Brown T."/>
            <person name="Cohen L."/>
        </authorList>
    </citation>
    <scope>NUCLEOTIDE SEQUENCE</scope>
    <source>
        <strain evidence="3">CCMP1381</strain>
    </source>
</reference>
<comment type="similarity">
    <text evidence="1">Belongs to the beclin family.</text>
</comment>
<dbReference type="Gene3D" id="1.10.418.40">
    <property type="entry name" value="Autophagy protein 6/Beclin 1"/>
    <property type="match status" value="1"/>
</dbReference>
<dbReference type="GO" id="GO:0043548">
    <property type="term" value="F:phosphatidylinositol 3-kinase binding"/>
    <property type="evidence" value="ECO:0007669"/>
    <property type="project" value="TreeGrafter"/>
</dbReference>
<dbReference type="PANTHER" id="PTHR12768:SF4">
    <property type="entry name" value="BECLIN-1"/>
    <property type="match status" value="1"/>
</dbReference>
<evidence type="ECO:0000259" key="2">
    <source>
        <dbReference type="Pfam" id="PF04111"/>
    </source>
</evidence>
<accession>A0A7S2F5E5</accession>
<dbReference type="GO" id="GO:0000045">
    <property type="term" value="P:autophagosome assembly"/>
    <property type="evidence" value="ECO:0007669"/>
    <property type="project" value="TreeGrafter"/>
</dbReference>